<organism evidence="12 13">
    <name type="scientific">Rhizobium halophytocola</name>
    <dbReference type="NCBI Taxonomy" id="735519"/>
    <lineage>
        <taxon>Bacteria</taxon>
        <taxon>Pseudomonadati</taxon>
        <taxon>Pseudomonadota</taxon>
        <taxon>Alphaproteobacteria</taxon>
        <taxon>Hyphomicrobiales</taxon>
        <taxon>Rhizobiaceae</taxon>
        <taxon>Rhizobium/Agrobacterium group</taxon>
        <taxon>Rhizobium</taxon>
    </lineage>
</organism>
<dbReference type="PANTHER" id="PTHR30347:SF1">
    <property type="entry name" value="MECHANOSENSITIVE CHANNEL MSCK"/>
    <property type="match status" value="1"/>
</dbReference>
<dbReference type="SUPFAM" id="SSF50182">
    <property type="entry name" value="Sm-like ribonucleoproteins"/>
    <property type="match status" value="1"/>
</dbReference>
<comment type="similarity">
    <text evidence="2">Belongs to the MscS (TC 1.A.23) family.</text>
</comment>
<feature type="transmembrane region" description="Helical" evidence="8">
    <location>
        <begin position="22"/>
        <end position="41"/>
    </location>
</feature>
<dbReference type="SUPFAM" id="SSF82689">
    <property type="entry name" value="Mechanosensitive channel protein MscS (YggB), C-terminal domain"/>
    <property type="match status" value="1"/>
</dbReference>
<keyword evidence="13" id="KW-1185">Reference proteome</keyword>
<proteinExistence type="inferred from homology"/>
<dbReference type="InterPro" id="IPR049142">
    <property type="entry name" value="MS_channel_1st"/>
</dbReference>
<evidence type="ECO:0000256" key="2">
    <source>
        <dbReference type="ARBA" id="ARBA00008017"/>
    </source>
</evidence>
<feature type="domain" description="Mechanosensitive ion channel transmembrane helices 2/3" evidence="11">
    <location>
        <begin position="210"/>
        <end position="251"/>
    </location>
</feature>
<reference evidence="12 13" key="1">
    <citation type="submission" date="2021-03" db="EMBL/GenBank/DDBJ databases">
        <title>Genomic Encyclopedia of Type Strains, Phase IV (KMG-IV): sequencing the most valuable type-strain genomes for metagenomic binning, comparative biology and taxonomic classification.</title>
        <authorList>
            <person name="Goeker M."/>
        </authorList>
    </citation>
    <scope>NUCLEOTIDE SEQUENCE [LARGE SCALE GENOMIC DNA]</scope>
    <source>
        <strain evidence="12 13">DSM 21600</strain>
    </source>
</reference>
<evidence type="ECO:0000259" key="11">
    <source>
        <dbReference type="Pfam" id="PF21088"/>
    </source>
</evidence>
<protein>
    <submittedName>
        <fullName evidence="12">Small-conductance mechanosensitive channel</fullName>
    </submittedName>
</protein>
<feature type="transmembrane region" description="Helical" evidence="8">
    <location>
        <begin position="61"/>
        <end position="83"/>
    </location>
</feature>
<dbReference type="InterPro" id="IPR011014">
    <property type="entry name" value="MscS_channel_TM-2"/>
</dbReference>
<feature type="transmembrane region" description="Helical" evidence="8">
    <location>
        <begin position="211"/>
        <end position="230"/>
    </location>
</feature>
<evidence type="ECO:0000256" key="7">
    <source>
        <dbReference type="SAM" id="MobiDB-lite"/>
    </source>
</evidence>
<keyword evidence="6 8" id="KW-0472">Membrane</keyword>
<sequence>MDWQILFDTTRDRLDYLLLNKWAAYQIAIIAAGFIFAKLIARILEPYIEERARAIKGNPDLLRIVIAFMRRLHWLFFILWLTGADLLMKEMTWPSRSWMLSKALPLATAWLIVAVLTRVIRNRAFARFVALCTWTYLALNLLGLDAPAVRGLDSVAISLGAMRISLMSVIKGLIITTALVWVAVFLGNVLSHQVDRLDDISPSFRVLLGKFVKIALILLAGMLALSATGIDLTTLTVFSGAVGVGLGFGLQKVVSNFISGIIILMDKSIKPGDTISLGDTFGWIRELRARFVSVITRDGREYLIPNEDFITQQVINWSFSSEYVRIDVDFGVAYTSDPHEVVRIATETAKDIPRVSTYRAPVCWLTAFGASSLDFKLRFWIADPANGLTNVRGQILLALFDAFKDAGIAIPFPHREVIMKTPVEVKLGEQPGQAPGTAATSTASTSATKEGAVAPRKPRTRKPSAKKQP</sequence>
<dbReference type="Gene3D" id="2.30.30.60">
    <property type="match status" value="1"/>
</dbReference>
<dbReference type="Proteomes" id="UP000759443">
    <property type="component" value="Unassembled WGS sequence"/>
</dbReference>
<feature type="compositionally biased region" description="Basic residues" evidence="7">
    <location>
        <begin position="456"/>
        <end position="469"/>
    </location>
</feature>
<feature type="transmembrane region" description="Helical" evidence="8">
    <location>
        <begin position="103"/>
        <end position="120"/>
    </location>
</feature>
<evidence type="ECO:0000256" key="4">
    <source>
        <dbReference type="ARBA" id="ARBA00022692"/>
    </source>
</evidence>
<dbReference type="Pfam" id="PF21088">
    <property type="entry name" value="MS_channel_1st"/>
    <property type="match status" value="1"/>
</dbReference>
<feature type="compositionally biased region" description="Low complexity" evidence="7">
    <location>
        <begin position="437"/>
        <end position="448"/>
    </location>
</feature>
<evidence type="ECO:0000313" key="13">
    <source>
        <dbReference type="Proteomes" id="UP000759443"/>
    </source>
</evidence>
<evidence type="ECO:0000259" key="10">
    <source>
        <dbReference type="Pfam" id="PF21082"/>
    </source>
</evidence>
<keyword evidence="5 8" id="KW-1133">Transmembrane helix</keyword>
<name>A0ABS4DY08_9HYPH</name>
<feature type="transmembrane region" description="Helical" evidence="8">
    <location>
        <begin position="164"/>
        <end position="190"/>
    </location>
</feature>
<dbReference type="Pfam" id="PF21082">
    <property type="entry name" value="MS_channel_3rd"/>
    <property type="match status" value="1"/>
</dbReference>
<dbReference type="InterPro" id="IPR049278">
    <property type="entry name" value="MS_channel_C"/>
</dbReference>
<dbReference type="Pfam" id="PF00924">
    <property type="entry name" value="MS_channel_2nd"/>
    <property type="match status" value="1"/>
</dbReference>
<evidence type="ECO:0000256" key="8">
    <source>
        <dbReference type="SAM" id="Phobius"/>
    </source>
</evidence>
<feature type="transmembrane region" description="Helical" evidence="8">
    <location>
        <begin position="242"/>
        <end position="265"/>
    </location>
</feature>
<dbReference type="SUPFAM" id="SSF82861">
    <property type="entry name" value="Mechanosensitive channel protein MscS (YggB), transmembrane region"/>
    <property type="match status" value="1"/>
</dbReference>
<dbReference type="InterPro" id="IPR006685">
    <property type="entry name" value="MscS_channel_2nd"/>
</dbReference>
<dbReference type="InterPro" id="IPR023408">
    <property type="entry name" value="MscS_beta-dom_sf"/>
</dbReference>
<evidence type="ECO:0000256" key="3">
    <source>
        <dbReference type="ARBA" id="ARBA00022475"/>
    </source>
</evidence>
<keyword evidence="4 8" id="KW-0812">Transmembrane</keyword>
<evidence type="ECO:0000259" key="9">
    <source>
        <dbReference type="Pfam" id="PF00924"/>
    </source>
</evidence>
<dbReference type="InterPro" id="IPR010920">
    <property type="entry name" value="LSM_dom_sf"/>
</dbReference>
<evidence type="ECO:0000256" key="5">
    <source>
        <dbReference type="ARBA" id="ARBA00022989"/>
    </source>
</evidence>
<evidence type="ECO:0000256" key="1">
    <source>
        <dbReference type="ARBA" id="ARBA00004651"/>
    </source>
</evidence>
<comment type="subcellular location">
    <subcellularLocation>
        <location evidence="1">Cell membrane</location>
        <topology evidence="1">Multi-pass membrane protein</topology>
    </subcellularLocation>
</comment>
<dbReference type="RefSeq" id="WP_209944447.1">
    <property type="nucleotide sequence ID" value="NZ_JAGGJU010000005.1"/>
</dbReference>
<feature type="transmembrane region" description="Helical" evidence="8">
    <location>
        <begin position="125"/>
        <end position="144"/>
    </location>
</feature>
<evidence type="ECO:0000313" key="12">
    <source>
        <dbReference type="EMBL" id="MBP1850572.1"/>
    </source>
</evidence>
<accession>A0ABS4DY08</accession>
<comment type="caution">
    <text evidence="12">The sequence shown here is derived from an EMBL/GenBank/DDBJ whole genome shotgun (WGS) entry which is preliminary data.</text>
</comment>
<dbReference type="InterPro" id="IPR052702">
    <property type="entry name" value="MscS-like_channel"/>
</dbReference>
<dbReference type="Gene3D" id="1.10.287.1260">
    <property type="match status" value="1"/>
</dbReference>
<feature type="domain" description="Mechanosensitive ion channel MscS C-terminal" evidence="10">
    <location>
        <begin position="326"/>
        <end position="410"/>
    </location>
</feature>
<evidence type="ECO:0000256" key="6">
    <source>
        <dbReference type="ARBA" id="ARBA00023136"/>
    </source>
</evidence>
<gene>
    <name evidence="12" type="ORF">J2Z17_002009</name>
</gene>
<feature type="region of interest" description="Disordered" evidence="7">
    <location>
        <begin position="428"/>
        <end position="469"/>
    </location>
</feature>
<feature type="domain" description="Mechanosensitive ion channel MscS" evidence="9">
    <location>
        <begin position="253"/>
        <end position="318"/>
    </location>
</feature>
<dbReference type="Gene3D" id="3.30.70.100">
    <property type="match status" value="1"/>
</dbReference>
<keyword evidence="3" id="KW-1003">Cell membrane</keyword>
<dbReference type="InterPro" id="IPR011066">
    <property type="entry name" value="MscS_channel_C_sf"/>
</dbReference>
<dbReference type="EMBL" id="JAGGJU010000005">
    <property type="protein sequence ID" value="MBP1850572.1"/>
    <property type="molecule type" value="Genomic_DNA"/>
</dbReference>
<dbReference type="PANTHER" id="PTHR30347">
    <property type="entry name" value="POTASSIUM CHANNEL RELATED"/>
    <property type="match status" value="1"/>
</dbReference>